<dbReference type="EMBL" id="SDPU01000037">
    <property type="protein sequence ID" value="RYU08804.1"/>
    <property type="molecule type" value="Genomic_DNA"/>
</dbReference>
<accession>A0A4Q5ISP9</accession>
<feature type="signal peptide" evidence="1">
    <location>
        <begin position="1"/>
        <end position="32"/>
    </location>
</feature>
<reference evidence="2 3" key="1">
    <citation type="submission" date="2019-01" db="EMBL/GenBank/DDBJ databases">
        <title>Nocardioides guangzhouensis sp. nov., an actinobacterium isolated from soil.</title>
        <authorList>
            <person name="Fu Y."/>
            <person name="Cai Y."/>
            <person name="Lin Z."/>
            <person name="Chen P."/>
        </authorList>
    </citation>
    <scope>NUCLEOTIDE SEQUENCE [LARGE SCALE GENOMIC DNA]</scope>
    <source>
        <strain evidence="2 3">NBRC 105384</strain>
    </source>
</reference>
<proteinExistence type="predicted"/>
<gene>
    <name evidence="2" type="ORF">ETU37_22335</name>
</gene>
<organism evidence="2 3">
    <name type="scientific">Nocardioides iriomotensis</name>
    <dbReference type="NCBI Taxonomy" id="715784"/>
    <lineage>
        <taxon>Bacteria</taxon>
        <taxon>Bacillati</taxon>
        <taxon>Actinomycetota</taxon>
        <taxon>Actinomycetes</taxon>
        <taxon>Propionibacteriales</taxon>
        <taxon>Nocardioidaceae</taxon>
        <taxon>Nocardioides</taxon>
    </lineage>
</organism>
<sequence>MRLALPLPVRVVVAALLATLAVVTVGVKTADAAPPADHGTKQLAKQVAKAERALDRALKTQRTKSLSAETVAALQANAEDDKELLATYTTRKELKGFRTVNYVLVVNVLRKAEKLGLTDVVTQAVTVTATSSKADVRAVVAAFEAAAPADDEADEPVEG</sequence>
<feature type="chain" id="PRO_5020394615" evidence="1">
    <location>
        <begin position="33"/>
        <end position="159"/>
    </location>
</feature>
<dbReference type="Proteomes" id="UP000291189">
    <property type="component" value="Unassembled WGS sequence"/>
</dbReference>
<evidence type="ECO:0000313" key="2">
    <source>
        <dbReference type="EMBL" id="RYU08804.1"/>
    </source>
</evidence>
<dbReference type="AlphaFoldDB" id="A0A4Q5ISP9"/>
<keyword evidence="3" id="KW-1185">Reference proteome</keyword>
<comment type="caution">
    <text evidence="2">The sequence shown here is derived from an EMBL/GenBank/DDBJ whole genome shotgun (WGS) entry which is preliminary data.</text>
</comment>
<keyword evidence="1" id="KW-0732">Signal</keyword>
<evidence type="ECO:0000313" key="3">
    <source>
        <dbReference type="Proteomes" id="UP000291189"/>
    </source>
</evidence>
<dbReference type="RefSeq" id="WP_129989599.1">
    <property type="nucleotide sequence ID" value="NZ_SDPU01000037.1"/>
</dbReference>
<name>A0A4Q5ISP9_9ACTN</name>
<evidence type="ECO:0000256" key="1">
    <source>
        <dbReference type="SAM" id="SignalP"/>
    </source>
</evidence>
<protein>
    <submittedName>
        <fullName evidence="2">Uncharacterized protein</fullName>
    </submittedName>
</protein>